<organism evidence="1 2">
    <name type="scientific">Nostoc minutum NIES-26</name>
    <dbReference type="NCBI Taxonomy" id="1844469"/>
    <lineage>
        <taxon>Bacteria</taxon>
        <taxon>Bacillati</taxon>
        <taxon>Cyanobacteriota</taxon>
        <taxon>Cyanophyceae</taxon>
        <taxon>Nostocales</taxon>
        <taxon>Nostocaceae</taxon>
        <taxon>Nostoc</taxon>
    </lineage>
</organism>
<dbReference type="InterPro" id="IPR045392">
    <property type="entry name" value="DUF6519"/>
</dbReference>
<accession>A0A367QZR4</accession>
<proteinExistence type="predicted"/>
<dbReference type="SUPFAM" id="SSF51126">
    <property type="entry name" value="Pectin lyase-like"/>
    <property type="match status" value="1"/>
</dbReference>
<dbReference type="InterPro" id="IPR011050">
    <property type="entry name" value="Pectin_lyase_fold/virulence"/>
</dbReference>
<comment type="caution">
    <text evidence="1">The sequence shown here is derived from an EMBL/GenBank/DDBJ whole genome shotgun (WGS) entry which is preliminary data.</text>
</comment>
<gene>
    <name evidence="1" type="ORF">A6770_22165</name>
</gene>
<dbReference type="InterPro" id="IPR006626">
    <property type="entry name" value="PbH1"/>
</dbReference>
<evidence type="ECO:0000313" key="2">
    <source>
        <dbReference type="Proteomes" id="UP000252107"/>
    </source>
</evidence>
<evidence type="ECO:0000313" key="1">
    <source>
        <dbReference type="EMBL" id="RCJ29439.1"/>
    </source>
</evidence>
<dbReference type="InterPro" id="IPR012334">
    <property type="entry name" value="Pectin_lyas_fold"/>
</dbReference>
<reference evidence="1" key="1">
    <citation type="submission" date="2016-04" db="EMBL/GenBank/DDBJ databases">
        <authorList>
            <person name="Tabuchi Yagui T.R."/>
        </authorList>
    </citation>
    <scope>NUCLEOTIDE SEQUENCE [LARGE SCALE GENOMIC DNA]</scope>
    <source>
        <strain evidence="1">NIES-26</strain>
    </source>
</reference>
<dbReference type="Proteomes" id="UP000252107">
    <property type="component" value="Unassembled WGS sequence"/>
</dbReference>
<sequence>MGGDYTRFTHNPEKDYSAVLKQQGRVDLDADWNEAQEISDRHWRAETIDIIGRCAVPSSTPDAFRIQADGTGSFTISKGRMYVDGLLVECHGLDPKQYDAVLGELSGSQNLPNTKQPYYPKPTPLSNTTGTTDLIYIDVWQREVTAIEDPHIQEIALAGPDTTTRIQTVWQVKVLANVGDKNCGDDIPEWNDLIKPSAGRLTTSVDITQKNDNPCIIPAQAGYRGLENRLYRVEIHQGGALGTAKFKWSRDNGSIVSAVEKISADRSQITVRRIGRDSVLRFRIGDWVEVLDDYTELNGSTGHLAKVADINEANRILILNPPIPGSFDFPTDATTNVTDPNRHTRVRRWDQSQNVDANGLMDITAGPIDLEDRIQISFSIDPVGGTFKIGDYWVFAARTANAAVEILDKAPPRGILHHYCRLALATQTSDPKKPTISDCRTLYPPAECCTITVRPGEDIQGAINKVIKLGGGCICLAPGIHRINKPLFIDQGKNLILQGKGAVSKLVFAPSQTIADMAMVYVIGKSQNIQIEHLFIHADALEHLILIDEASQELSINDVILINGTLTRSVDLPDRGDCILLGDCCHISVNNSTIVSERGLVQADINLLQATREVLAKLQGKSPSQQIQVNTLRNLHVLANVVYPLDVAIQLEDALSGWIKNNKVQGRSSESADDFQRIESTLELDEFYSELEKKLALLTCPPTNNLQQTSIKKVRHFGLRGCLLEAFEICENYFYCHVGIVISFARAVNFLGNSIIETGEGMTQTVGIAIDYGFDIKIENNVIELAIPQPKTTDTINTISEYLAERFNLESLGIALSKVRGLSINNNQIKASTAIGVLRLSLGRCAVDYSRSLLRLLRIRRAWRVFVELAWFIWQFLLLASQSSSNNPSPNSDQNSRDKFEQQLIQGFVNFLLEPSLLPNFLGKVQIANNQLQVSRFGICFNQILTLGGIQILNNRISGFTQTGILIHPWLSVSFPDLTAQLVYCFLEWVITFLTLLQKALDQLLNGKQPQQPPPNVSQIAAIAVSWFVSFCAKYCDDNTGETPPGEPPKRNPAQKLKDALDDLLEHLDLVWLDDLVNQSYVIDNNTLRGSGDGIWVGIDGTQISNNHITIHPANSVAYESIIFGILLQQRFPNNPLGNVMIELDRDLILFSTIAFEQNPINWTTDLVQQLQKTVADTLILVANSSPLKQPLTKLQEQLALPSPNSGEISKAFLAVLVTILYHLRGYGIAMIGADMKCMQNYVLASNSCNINIRNIANPNRRRDVTNYPAIGGIWHFSNLVSLFIDAYSLLFETAKVSSSFRFLRLLQIIELWIALLLLLSRRERSLNIAANKVESALAHGIRTLNVISLEELEIFDNYVKNAARYGIYYSNILNQKCCVKVHRNTIIRNKETFDFRLNSEF</sequence>
<dbReference type="Pfam" id="PF20129">
    <property type="entry name" value="DUF6519"/>
    <property type="match status" value="2"/>
</dbReference>
<protein>
    <submittedName>
        <fullName evidence="1">Uncharacterized protein</fullName>
    </submittedName>
</protein>
<name>A0A367QZR4_9NOSO</name>
<dbReference type="EMBL" id="LXQD01000293">
    <property type="protein sequence ID" value="RCJ29439.1"/>
    <property type="molecule type" value="Genomic_DNA"/>
</dbReference>
<dbReference type="Gene3D" id="2.160.20.10">
    <property type="entry name" value="Single-stranded right-handed beta-helix, Pectin lyase-like"/>
    <property type="match status" value="1"/>
</dbReference>
<dbReference type="SMART" id="SM00710">
    <property type="entry name" value="PbH1"/>
    <property type="match status" value="7"/>
</dbReference>
<keyword evidence="2" id="KW-1185">Reference proteome</keyword>